<dbReference type="SUPFAM" id="SSF46785">
    <property type="entry name" value="Winged helix' DNA-binding domain"/>
    <property type="match status" value="1"/>
</dbReference>
<dbReference type="Gene3D" id="1.10.10.10">
    <property type="entry name" value="Winged helix-like DNA-binding domain superfamily/Winged helix DNA-binding domain"/>
    <property type="match status" value="1"/>
</dbReference>
<dbReference type="EMBL" id="MBLM01000144">
    <property type="protein sequence ID" value="OHV31449.1"/>
    <property type="molecule type" value="Genomic_DNA"/>
</dbReference>
<feature type="domain" description="HTH lysR-type" evidence="5">
    <location>
        <begin position="1"/>
        <end position="58"/>
    </location>
</feature>
<evidence type="ECO:0000313" key="6">
    <source>
        <dbReference type="EMBL" id="OHV31449.1"/>
    </source>
</evidence>
<proteinExistence type="inferred from homology"/>
<dbReference type="GO" id="GO:0032993">
    <property type="term" value="C:protein-DNA complex"/>
    <property type="evidence" value="ECO:0007669"/>
    <property type="project" value="TreeGrafter"/>
</dbReference>
<dbReference type="PANTHER" id="PTHR30346">
    <property type="entry name" value="TRANSCRIPTIONAL DUAL REGULATOR HCAR-RELATED"/>
    <property type="match status" value="1"/>
</dbReference>
<evidence type="ECO:0000256" key="3">
    <source>
        <dbReference type="ARBA" id="ARBA00023125"/>
    </source>
</evidence>
<dbReference type="Proteomes" id="UP000179627">
    <property type="component" value="Unassembled WGS sequence"/>
</dbReference>
<dbReference type="PRINTS" id="PR00039">
    <property type="entry name" value="HTHLYSR"/>
</dbReference>
<keyword evidence="2" id="KW-0805">Transcription regulation</keyword>
<dbReference type="OrthoDB" id="3181812at2"/>
<dbReference type="PANTHER" id="PTHR30346:SF28">
    <property type="entry name" value="HTH-TYPE TRANSCRIPTIONAL REGULATOR CYNR"/>
    <property type="match status" value="1"/>
</dbReference>
<dbReference type="InterPro" id="IPR000847">
    <property type="entry name" value="LysR_HTH_N"/>
</dbReference>
<dbReference type="InterPro" id="IPR036390">
    <property type="entry name" value="WH_DNA-bd_sf"/>
</dbReference>
<reference evidence="7" key="1">
    <citation type="submission" date="2016-07" db="EMBL/GenBank/DDBJ databases">
        <title>Sequence Frankia sp. strain CcI1.17.</title>
        <authorList>
            <person name="Ghodhbane-Gtari F."/>
            <person name="Swanson E."/>
            <person name="Gueddou A."/>
            <person name="Morris K."/>
            <person name="Hezbri K."/>
            <person name="Ktari A."/>
            <person name="Nouioui I."/>
            <person name="Abebe-Akele F."/>
            <person name="Simpson S."/>
            <person name="Thomas K."/>
            <person name="Gtari M."/>
            <person name="Tisa L.S."/>
            <person name="Hurst S."/>
        </authorList>
    </citation>
    <scope>NUCLEOTIDE SEQUENCE [LARGE SCALE GENOMIC DNA]</scope>
    <source>
        <strain evidence="7">Cc1.17</strain>
    </source>
</reference>
<dbReference type="InterPro" id="IPR036388">
    <property type="entry name" value="WH-like_DNA-bd_sf"/>
</dbReference>
<accession>A0A1S1QCY9</accession>
<protein>
    <recommendedName>
        <fullName evidence="5">HTH lysR-type domain-containing protein</fullName>
    </recommendedName>
</protein>
<keyword evidence="4" id="KW-0804">Transcription</keyword>
<dbReference type="Pfam" id="PF03466">
    <property type="entry name" value="LysR_substrate"/>
    <property type="match status" value="1"/>
</dbReference>
<dbReference type="Pfam" id="PF00126">
    <property type="entry name" value="HTH_1"/>
    <property type="match status" value="1"/>
</dbReference>
<evidence type="ECO:0000259" key="5">
    <source>
        <dbReference type="PROSITE" id="PS50931"/>
    </source>
</evidence>
<evidence type="ECO:0000313" key="7">
    <source>
        <dbReference type="Proteomes" id="UP000179627"/>
    </source>
</evidence>
<dbReference type="FunFam" id="1.10.10.10:FF:000001">
    <property type="entry name" value="LysR family transcriptional regulator"/>
    <property type="match status" value="1"/>
</dbReference>
<dbReference type="InterPro" id="IPR005119">
    <property type="entry name" value="LysR_subst-bd"/>
</dbReference>
<dbReference type="SUPFAM" id="SSF53850">
    <property type="entry name" value="Periplasmic binding protein-like II"/>
    <property type="match status" value="1"/>
</dbReference>
<comment type="caution">
    <text evidence="6">The sequence shown here is derived from an EMBL/GenBank/DDBJ whole genome shotgun (WGS) entry which is preliminary data.</text>
</comment>
<evidence type="ECO:0000256" key="4">
    <source>
        <dbReference type="ARBA" id="ARBA00023163"/>
    </source>
</evidence>
<keyword evidence="7" id="KW-1185">Reference proteome</keyword>
<name>A0A1S1QCY9_9ACTN</name>
<comment type="similarity">
    <text evidence="1">Belongs to the LysR transcriptional regulatory family.</text>
</comment>
<dbReference type="PROSITE" id="PS50931">
    <property type="entry name" value="HTH_LYSR"/>
    <property type="match status" value="1"/>
</dbReference>
<evidence type="ECO:0000256" key="1">
    <source>
        <dbReference type="ARBA" id="ARBA00009437"/>
    </source>
</evidence>
<dbReference type="GO" id="GO:0003700">
    <property type="term" value="F:DNA-binding transcription factor activity"/>
    <property type="evidence" value="ECO:0007669"/>
    <property type="project" value="InterPro"/>
</dbReference>
<gene>
    <name evidence="6" type="ORF">CC117_25930</name>
</gene>
<dbReference type="AlphaFoldDB" id="A0A1S1QCY9"/>
<organism evidence="6 7">
    <name type="scientific">Parafrankia colletiae</name>
    <dbReference type="NCBI Taxonomy" id="573497"/>
    <lineage>
        <taxon>Bacteria</taxon>
        <taxon>Bacillati</taxon>
        <taxon>Actinomycetota</taxon>
        <taxon>Actinomycetes</taxon>
        <taxon>Frankiales</taxon>
        <taxon>Frankiaceae</taxon>
        <taxon>Parafrankia</taxon>
    </lineage>
</organism>
<dbReference type="CDD" id="cd05466">
    <property type="entry name" value="PBP2_LTTR_substrate"/>
    <property type="match status" value="1"/>
</dbReference>
<dbReference type="RefSeq" id="WP_071088371.1">
    <property type="nucleotide sequence ID" value="NZ_MBLM01000144.1"/>
</dbReference>
<dbReference type="GO" id="GO:0003677">
    <property type="term" value="F:DNA binding"/>
    <property type="evidence" value="ECO:0007669"/>
    <property type="project" value="UniProtKB-KW"/>
</dbReference>
<keyword evidence="3" id="KW-0238">DNA-binding</keyword>
<evidence type="ECO:0000256" key="2">
    <source>
        <dbReference type="ARBA" id="ARBA00023015"/>
    </source>
</evidence>
<dbReference type="Gene3D" id="3.40.190.290">
    <property type="match status" value="1"/>
</dbReference>
<sequence>MELHQLRCVIAIAESGTFTEAANALHLSQPALSHAVARLEKELGSRLFHRNSAGARLTAAGEALLAPARRALAEVISARTAVQAVAGLLSGQLSVIGVRTAAVETADLVVRFHHRHPGVQILVEQPADDRAVVEAVRNARCDIGVIHGTEAPPDLPHTPAGTQQLLALFPDELAPPGESVTVRYLAEVPLVVPLSGTSARARHDAFFRNLARQPTIAAECTDHSTAIELVRGGLGATLISGSRHARINTDGVVARRVRPDIRPDLAAIRRPHGSPAAEAFFRMLTP</sequence>